<comment type="caution">
    <text evidence="1">The sequence shown here is derived from an EMBL/GenBank/DDBJ whole genome shotgun (WGS) entry which is preliminary data.</text>
</comment>
<dbReference type="Proteomes" id="UP000232722">
    <property type="component" value="Unassembled WGS sequence"/>
</dbReference>
<accession>A0A2N0NF04</accession>
<reference evidence="1 2" key="1">
    <citation type="submission" date="2016-04" db="EMBL/GenBank/DDBJ databases">
        <title>Genome analyses suggest a sexual origin of heterokaryosis in a supposedly ancient asexual fungus.</title>
        <authorList>
            <person name="Ropars J."/>
            <person name="Sedzielewska K."/>
            <person name="Noel J."/>
            <person name="Charron P."/>
            <person name="Farinelli L."/>
            <person name="Marton T."/>
            <person name="Kruger M."/>
            <person name="Pelin A."/>
            <person name="Brachmann A."/>
            <person name="Corradi N."/>
        </authorList>
    </citation>
    <scope>NUCLEOTIDE SEQUENCE [LARGE SCALE GENOMIC DNA]</scope>
    <source>
        <strain evidence="1 2">A5</strain>
    </source>
</reference>
<name>A0A2N0NF04_9GLOM</name>
<evidence type="ECO:0000313" key="1">
    <source>
        <dbReference type="EMBL" id="PKB93155.1"/>
    </source>
</evidence>
<evidence type="ECO:0000313" key="2">
    <source>
        <dbReference type="Proteomes" id="UP000232722"/>
    </source>
</evidence>
<reference evidence="1 2" key="2">
    <citation type="submission" date="2017-09" db="EMBL/GenBank/DDBJ databases">
        <title>Extensive intraspecific genome diversity in a model arbuscular mycorrhizal fungus.</title>
        <authorList>
            <person name="Chen E.C."/>
            <person name="Morin E."/>
            <person name="Beaudet D."/>
            <person name="Noel J."/>
            <person name="Ndikumana S."/>
            <person name="Charron P."/>
            <person name="St-Onge C."/>
            <person name="Giorgi J."/>
            <person name="Grigoriev I.V."/>
            <person name="Roux C."/>
            <person name="Martin F.M."/>
            <person name="Corradi N."/>
        </authorList>
    </citation>
    <scope>NUCLEOTIDE SEQUENCE [LARGE SCALE GENOMIC DNA]</scope>
    <source>
        <strain evidence="1 2">A5</strain>
    </source>
</reference>
<dbReference type="AlphaFoldDB" id="A0A2N0NF04"/>
<sequence length="91" mass="10983">MGFIEYIRTKRCYKYKTFRVKGIRFIILYFNKELDLMDAINESIKLHNIVHGLWIKKQTDFIDNKGELQEHIGRLNCQNKASKSNVQMEWE</sequence>
<protein>
    <submittedName>
        <fullName evidence="1">Uncharacterized protein</fullName>
    </submittedName>
</protein>
<gene>
    <name evidence="1" type="ORF">RhiirA5_442160</name>
</gene>
<dbReference type="EMBL" id="LLXJ01008803">
    <property type="protein sequence ID" value="PKB93155.1"/>
    <property type="molecule type" value="Genomic_DNA"/>
</dbReference>
<organism evidence="1 2">
    <name type="scientific">Rhizophagus irregularis</name>
    <dbReference type="NCBI Taxonomy" id="588596"/>
    <lineage>
        <taxon>Eukaryota</taxon>
        <taxon>Fungi</taxon>
        <taxon>Fungi incertae sedis</taxon>
        <taxon>Mucoromycota</taxon>
        <taxon>Glomeromycotina</taxon>
        <taxon>Glomeromycetes</taxon>
        <taxon>Glomerales</taxon>
        <taxon>Glomeraceae</taxon>
        <taxon>Rhizophagus</taxon>
    </lineage>
</organism>
<proteinExistence type="predicted"/>